<dbReference type="EMBL" id="BART01006895">
    <property type="protein sequence ID" value="GAG71313.1"/>
    <property type="molecule type" value="Genomic_DNA"/>
</dbReference>
<reference evidence="1" key="1">
    <citation type="journal article" date="2014" name="Front. Microbiol.">
        <title>High frequency of phylogenetically diverse reductive dehalogenase-homologous genes in deep subseafloor sedimentary metagenomes.</title>
        <authorList>
            <person name="Kawai M."/>
            <person name="Futagami T."/>
            <person name="Toyoda A."/>
            <person name="Takaki Y."/>
            <person name="Nishi S."/>
            <person name="Hori S."/>
            <person name="Arai W."/>
            <person name="Tsubouchi T."/>
            <person name="Morono Y."/>
            <person name="Uchiyama I."/>
            <person name="Ito T."/>
            <person name="Fujiyama A."/>
            <person name="Inagaki F."/>
            <person name="Takami H."/>
        </authorList>
    </citation>
    <scope>NUCLEOTIDE SEQUENCE</scope>
    <source>
        <strain evidence="1">Expedition CK06-06</strain>
    </source>
</reference>
<dbReference type="AlphaFoldDB" id="X1AF16"/>
<feature type="non-terminal residue" evidence="1">
    <location>
        <position position="227"/>
    </location>
</feature>
<comment type="caution">
    <text evidence="1">The sequence shown here is derived from an EMBL/GenBank/DDBJ whole genome shotgun (WGS) entry which is preliminary data.</text>
</comment>
<organism evidence="1">
    <name type="scientific">marine sediment metagenome</name>
    <dbReference type="NCBI Taxonomy" id="412755"/>
    <lineage>
        <taxon>unclassified sequences</taxon>
        <taxon>metagenomes</taxon>
        <taxon>ecological metagenomes</taxon>
    </lineage>
</organism>
<protein>
    <submittedName>
        <fullName evidence="1">Uncharacterized protein</fullName>
    </submittedName>
</protein>
<proteinExistence type="predicted"/>
<name>X1AF16_9ZZZZ</name>
<accession>X1AF16</accession>
<dbReference type="InterPro" id="IPR009377">
    <property type="entry name" value="EutA"/>
</dbReference>
<gene>
    <name evidence="1" type="ORF">S01H4_15736</name>
</gene>
<evidence type="ECO:0000313" key="1">
    <source>
        <dbReference type="EMBL" id="GAG71313.1"/>
    </source>
</evidence>
<dbReference type="Pfam" id="PF06277">
    <property type="entry name" value="EutA"/>
    <property type="match status" value="1"/>
</dbReference>
<sequence length="227" mass="25416">MPGSNKSMNLMYHCTACRQNFEIPPEIQEQLLNDDEKVELPKHCDKEMAIKIVRIQEEDLPEEIDGRDNEPDIEIYSAELLMGHINSKEAKVEYLNVTSVGIDIGSSTSHLVFSNLTLKRELSFFNMSNRFNLANREIIYEGNIIFTPLIDRYTIDIEAVVKFCEEEYEKAGITRDMVDTGAVIVTGETAKKENAAEIINRLASEGGKFVSAVAGPNYESLLGAMGS</sequence>